<comment type="caution">
    <text evidence="2">The sequence shown here is derived from an EMBL/GenBank/DDBJ whole genome shotgun (WGS) entry which is preliminary data.</text>
</comment>
<sequence>MKKKKLLHKTNETDCSQESPHLSTQILQQRRENVRANSISMNSATTELSSVNGEHSKSVEVSSPLLKGQSADKSELISSSHGTEEERVTKEQEQGKEQERRGHKKRSKRDKANQSGPNININPKTITTPIPIPISNTNVNANVNANTKVNSRVSKLFGRMSRLAFEKTAIENTYE</sequence>
<evidence type="ECO:0000313" key="2">
    <source>
        <dbReference type="EMBL" id="ETO22991.1"/>
    </source>
</evidence>
<dbReference type="Proteomes" id="UP000023152">
    <property type="component" value="Unassembled WGS sequence"/>
</dbReference>
<protein>
    <submittedName>
        <fullName evidence="2">Uncharacterized protein</fullName>
    </submittedName>
</protein>
<proteinExistence type="predicted"/>
<evidence type="ECO:0000256" key="1">
    <source>
        <dbReference type="SAM" id="MobiDB-lite"/>
    </source>
</evidence>
<feature type="compositionally biased region" description="Polar residues" evidence="1">
    <location>
        <begin position="13"/>
        <end position="28"/>
    </location>
</feature>
<feature type="region of interest" description="Disordered" evidence="1">
    <location>
        <begin position="1"/>
        <end position="127"/>
    </location>
</feature>
<name>X6NAE7_RETFI</name>
<feature type="compositionally biased region" description="Polar residues" evidence="1">
    <location>
        <begin position="35"/>
        <end position="53"/>
    </location>
</feature>
<evidence type="ECO:0000313" key="3">
    <source>
        <dbReference type="Proteomes" id="UP000023152"/>
    </source>
</evidence>
<feature type="compositionally biased region" description="Low complexity" evidence="1">
    <location>
        <begin position="117"/>
        <end position="127"/>
    </location>
</feature>
<dbReference type="AlphaFoldDB" id="X6NAE7"/>
<accession>X6NAE7</accession>
<keyword evidence="3" id="KW-1185">Reference proteome</keyword>
<gene>
    <name evidence="2" type="ORF">RFI_14194</name>
</gene>
<reference evidence="2 3" key="1">
    <citation type="journal article" date="2013" name="Curr. Biol.">
        <title>The Genome of the Foraminiferan Reticulomyxa filosa.</title>
        <authorList>
            <person name="Glockner G."/>
            <person name="Hulsmann N."/>
            <person name="Schleicher M."/>
            <person name="Noegel A.A."/>
            <person name="Eichinger L."/>
            <person name="Gallinger C."/>
            <person name="Pawlowski J."/>
            <person name="Sierra R."/>
            <person name="Euteneuer U."/>
            <person name="Pillet L."/>
            <person name="Moustafa A."/>
            <person name="Platzer M."/>
            <person name="Groth M."/>
            <person name="Szafranski K."/>
            <person name="Schliwa M."/>
        </authorList>
    </citation>
    <scope>NUCLEOTIDE SEQUENCE [LARGE SCALE GENOMIC DNA]</scope>
</reference>
<dbReference type="EMBL" id="ASPP01010315">
    <property type="protein sequence ID" value="ETO22991.1"/>
    <property type="molecule type" value="Genomic_DNA"/>
</dbReference>
<feature type="compositionally biased region" description="Basic and acidic residues" evidence="1">
    <location>
        <begin position="82"/>
        <end position="100"/>
    </location>
</feature>
<organism evidence="2 3">
    <name type="scientific">Reticulomyxa filosa</name>
    <dbReference type="NCBI Taxonomy" id="46433"/>
    <lineage>
        <taxon>Eukaryota</taxon>
        <taxon>Sar</taxon>
        <taxon>Rhizaria</taxon>
        <taxon>Retaria</taxon>
        <taxon>Foraminifera</taxon>
        <taxon>Monothalamids</taxon>
        <taxon>Reticulomyxidae</taxon>
        <taxon>Reticulomyxa</taxon>
    </lineage>
</organism>